<comment type="caution">
    <text evidence="4">The sequence shown here is derived from an EMBL/GenBank/DDBJ whole genome shotgun (WGS) entry which is preliminary data.</text>
</comment>
<evidence type="ECO:0000313" key="4">
    <source>
        <dbReference type="EMBL" id="GLZ75741.1"/>
    </source>
</evidence>
<name>A0A9W6W7Q9_9ACTN</name>
<evidence type="ECO:0000256" key="2">
    <source>
        <dbReference type="ARBA" id="ARBA00022553"/>
    </source>
</evidence>
<dbReference type="InterPro" id="IPR020806">
    <property type="entry name" value="PKS_PP-bd"/>
</dbReference>
<accession>A0A9W6W7Q9</accession>
<evidence type="ECO:0000259" key="3">
    <source>
        <dbReference type="PROSITE" id="PS50075"/>
    </source>
</evidence>
<dbReference type="SUPFAM" id="SSF47336">
    <property type="entry name" value="ACP-like"/>
    <property type="match status" value="1"/>
</dbReference>
<keyword evidence="2" id="KW-0597">Phosphoprotein</keyword>
<evidence type="ECO:0000313" key="5">
    <source>
        <dbReference type="Proteomes" id="UP001165079"/>
    </source>
</evidence>
<dbReference type="Pfam" id="PF00550">
    <property type="entry name" value="PP-binding"/>
    <property type="match status" value="1"/>
</dbReference>
<reference evidence="4" key="1">
    <citation type="submission" date="2023-03" db="EMBL/GenBank/DDBJ databases">
        <title>Actinorhabdospora filicis NBRC 111898.</title>
        <authorList>
            <person name="Ichikawa N."/>
            <person name="Sato H."/>
            <person name="Tonouchi N."/>
        </authorList>
    </citation>
    <scope>NUCLEOTIDE SEQUENCE</scope>
    <source>
        <strain evidence="4">NBRC 111898</strain>
    </source>
</reference>
<dbReference type="Proteomes" id="UP001165079">
    <property type="component" value="Unassembled WGS sequence"/>
</dbReference>
<dbReference type="InterPro" id="IPR009081">
    <property type="entry name" value="PP-bd_ACP"/>
</dbReference>
<proteinExistence type="predicted"/>
<dbReference type="RefSeq" id="WP_285660970.1">
    <property type="nucleotide sequence ID" value="NZ_BSTX01000001.1"/>
</dbReference>
<dbReference type="InterPro" id="IPR036736">
    <property type="entry name" value="ACP-like_sf"/>
</dbReference>
<evidence type="ECO:0000256" key="1">
    <source>
        <dbReference type="ARBA" id="ARBA00022450"/>
    </source>
</evidence>
<dbReference type="AlphaFoldDB" id="A0A9W6W7Q9"/>
<dbReference type="SMART" id="SM00823">
    <property type="entry name" value="PKS_PP"/>
    <property type="match status" value="1"/>
</dbReference>
<sequence length="77" mass="8058">MSAETDAAVIAIIEDVLNAGAVTPADDFYEFGGTSLQAVRICVRVQTELGRRVEPDALFDGERIADFLAAVAAADAS</sequence>
<keyword evidence="5" id="KW-1185">Reference proteome</keyword>
<keyword evidence="1" id="KW-0596">Phosphopantetheine</keyword>
<gene>
    <name evidence="4" type="ORF">Afil01_05480</name>
</gene>
<organism evidence="4 5">
    <name type="scientific">Actinorhabdospora filicis</name>
    <dbReference type="NCBI Taxonomy" id="1785913"/>
    <lineage>
        <taxon>Bacteria</taxon>
        <taxon>Bacillati</taxon>
        <taxon>Actinomycetota</taxon>
        <taxon>Actinomycetes</taxon>
        <taxon>Micromonosporales</taxon>
        <taxon>Micromonosporaceae</taxon>
        <taxon>Actinorhabdospora</taxon>
    </lineage>
</organism>
<dbReference type="PROSITE" id="PS50075">
    <property type="entry name" value="CARRIER"/>
    <property type="match status" value="1"/>
</dbReference>
<feature type="domain" description="Carrier" evidence="3">
    <location>
        <begin position="1"/>
        <end position="75"/>
    </location>
</feature>
<protein>
    <recommendedName>
        <fullName evidence="3">Carrier domain-containing protein</fullName>
    </recommendedName>
</protein>
<dbReference type="EMBL" id="BSTX01000001">
    <property type="protein sequence ID" value="GLZ75741.1"/>
    <property type="molecule type" value="Genomic_DNA"/>
</dbReference>
<dbReference type="Gene3D" id="1.10.1200.10">
    <property type="entry name" value="ACP-like"/>
    <property type="match status" value="1"/>
</dbReference>
<dbReference type="GO" id="GO:0031177">
    <property type="term" value="F:phosphopantetheine binding"/>
    <property type="evidence" value="ECO:0007669"/>
    <property type="project" value="InterPro"/>
</dbReference>